<dbReference type="Gene3D" id="2.60.270.50">
    <property type="match status" value="1"/>
</dbReference>
<gene>
    <name evidence="2" type="ORF">SAMN05421541_104245</name>
</gene>
<dbReference type="OrthoDB" id="3298366at2"/>
<feature type="signal peptide" evidence="1">
    <location>
        <begin position="1"/>
        <end position="32"/>
    </location>
</feature>
<dbReference type="Proteomes" id="UP000199645">
    <property type="component" value="Unassembled WGS sequence"/>
</dbReference>
<feature type="chain" id="PRO_5011681321" evidence="1">
    <location>
        <begin position="33"/>
        <end position="150"/>
    </location>
</feature>
<evidence type="ECO:0000313" key="3">
    <source>
        <dbReference type="Proteomes" id="UP000199645"/>
    </source>
</evidence>
<dbReference type="AlphaFoldDB" id="A0A1I2E7X2"/>
<reference evidence="2 3" key="1">
    <citation type="submission" date="2016-10" db="EMBL/GenBank/DDBJ databases">
        <authorList>
            <person name="de Groot N.N."/>
        </authorList>
    </citation>
    <scope>NUCLEOTIDE SEQUENCE [LARGE SCALE GENOMIC DNA]</scope>
    <source>
        <strain evidence="2 3">DSM 43019</strain>
    </source>
</reference>
<protein>
    <submittedName>
        <fullName evidence="2">Uncharacterized protein</fullName>
    </submittedName>
</protein>
<evidence type="ECO:0000313" key="2">
    <source>
        <dbReference type="EMBL" id="SFE88817.1"/>
    </source>
</evidence>
<name>A0A1I2E7X2_9ACTN</name>
<dbReference type="EMBL" id="FONV01000004">
    <property type="protein sequence ID" value="SFE88817.1"/>
    <property type="molecule type" value="Genomic_DNA"/>
</dbReference>
<organism evidence="2 3">
    <name type="scientific">Actinoplanes philippinensis</name>
    <dbReference type="NCBI Taxonomy" id="35752"/>
    <lineage>
        <taxon>Bacteria</taxon>
        <taxon>Bacillati</taxon>
        <taxon>Actinomycetota</taxon>
        <taxon>Actinomycetes</taxon>
        <taxon>Micromonosporales</taxon>
        <taxon>Micromonosporaceae</taxon>
        <taxon>Actinoplanes</taxon>
    </lineage>
</organism>
<dbReference type="RefSeq" id="WP_093612929.1">
    <property type="nucleotide sequence ID" value="NZ_BOMT01000033.1"/>
</dbReference>
<proteinExistence type="predicted"/>
<evidence type="ECO:0000256" key="1">
    <source>
        <dbReference type="SAM" id="SignalP"/>
    </source>
</evidence>
<keyword evidence="3" id="KW-1185">Reference proteome</keyword>
<keyword evidence="1" id="KW-0732">Signal</keyword>
<dbReference type="STRING" id="35752.SAMN05421541_104245"/>
<accession>A0A1I2E7X2</accession>
<sequence length="150" mass="15900">MSIASLPRTLGAAALAAAGLAAGLAAPAAAQAAAMPGDRSVMITFNNHTDLRLSLSDKDIADGDWTKVPPKFIKPLSKVKFGSESSDDQGGTEATVTYDSLYGEVVIYWRNPWTRQNKVTCDAPDELECEVNGDGFAAHIKPVIDLTYAD</sequence>